<comment type="similarity">
    <text evidence="1">Belongs to the F420H(2)-dependent quinone reductase family.</text>
</comment>
<evidence type="ECO:0000313" key="5">
    <source>
        <dbReference type="Proteomes" id="UP001596380"/>
    </source>
</evidence>
<dbReference type="Gene3D" id="2.30.110.10">
    <property type="entry name" value="Electron Transport, Fmn-binding Protein, Chain A"/>
    <property type="match status" value="1"/>
</dbReference>
<gene>
    <name evidence="4" type="ORF">ACFQKB_24690</name>
</gene>
<dbReference type="EMBL" id="JBHSXS010000016">
    <property type="protein sequence ID" value="MFC6882975.1"/>
    <property type="molecule type" value="Genomic_DNA"/>
</dbReference>
<dbReference type="RefSeq" id="WP_160819133.1">
    <property type="nucleotide sequence ID" value="NZ_JBHSXE010000001.1"/>
</dbReference>
<comment type="catalytic activity">
    <reaction evidence="2">
        <text>oxidized coenzyme F420-(gamma-L-Glu)(n) + a quinol + H(+) = reduced coenzyme F420-(gamma-L-Glu)(n) + a quinone</text>
        <dbReference type="Rhea" id="RHEA:39663"/>
        <dbReference type="Rhea" id="RHEA-COMP:12939"/>
        <dbReference type="Rhea" id="RHEA-COMP:14378"/>
        <dbReference type="ChEBI" id="CHEBI:15378"/>
        <dbReference type="ChEBI" id="CHEBI:24646"/>
        <dbReference type="ChEBI" id="CHEBI:132124"/>
        <dbReference type="ChEBI" id="CHEBI:133980"/>
        <dbReference type="ChEBI" id="CHEBI:139511"/>
    </reaction>
</comment>
<dbReference type="InterPro" id="IPR012349">
    <property type="entry name" value="Split_barrel_FMN-bd"/>
</dbReference>
<dbReference type="InterPro" id="IPR012312">
    <property type="entry name" value="Hemerythrin-like"/>
</dbReference>
<organism evidence="4 5">
    <name type="scientific">Actinomadura yumaensis</name>
    <dbReference type="NCBI Taxonomy" id="111807"/>
    <lineage>
        <taxon>Bacteria</taxon>
        <taxon>Bacillati</taxon>
        <taxon>Actinomycetota</taxon>
        <taxon>Actinomycetes</taxon>
        <taxon>Streptosporangiales</taxon>
        <taxon>Thermomonosporaceae</taxon>
        <taxon>Actinomadura</taxon>
    </lineage>
</organism>
<reference evidence="5" key="1">
    <citation type="journal article" date="2019" name="Int. J. Syst. Evol. Microbiol.">
        <title>The Global Catalogue of Microorganisms (GCM) 10K type strain sequencing project: providing services to taxonomists for standard genome sequencing and annotation.</title>
        <authorList>
            <consortium name="The Broad Institute Genomics Platform"/>
            <consortium name="The Broad Institute Genome Sequencing Center for Infectious Disease"/>
            <person name="Wu L."/>
            <person name="Ma J."/>
        </authorList>
    </citation>
    <scope>NUCLEOTIDE SEQUENCE [LARGE SCALE GENOMIC DNA]</scope>
    <source>
        <strain evidence="5">JCM 3369</strain>
    </source>
</reference>
<dbReference type="PANTHER" id="PTHR39428:SF1">
    <property type="entry name" value="F420H(2)-DEPENDENT QUINONE REDUCTASE RV1261C"/>
    <property type="match status" value="1"/>
</dbReference>
<evidence type="ECO:0000313" key="4">
    <source>
        <dbReference type="EMBL" id="MFC6882975.1"/>
    </source>
</evidence>
<dbReference type="Pfam" id="PF04075">
    <property type="entry name" value="F420H2_quin_red"/>
    <property type="match status" value="1"/>
</dbReference>
<keyword evidence="5" id="KW-1185">Reference proteome</keyword>
<evidence type="ECO:0000256" key="2">
    <source>
        <dbReference type="ARBA" id="ARBA00049106"/>
    </source>
</evidence>
<dbReference type="Pfam" id="PF01814">
    <property type="entry name" value="Hemerythrin"/>
    <property type="match status" value="1"/>
</dbReference>
<comment type="caution">
    <text evidence="4">The sequence shown here is derived from an EMBL/GenBank/DDBJ whole genome shotgun (WGS) entry which is preliminary data.</text>
</comment>
<dbReference type="Gene3D" id="1.20.120.520">
    <property type="entry name" value="nmb1532 protein domain like"/>
    <property type="match status" value="1"/>
</dbReference>
<name>A0ABW2CQ00_9ACTN</name>
<dbReference type="InterPro" id="IPR004378">
    <property type="entry name" value="F420H2_quin_Rdtase"/>
</dbReference>
<proteinExistence type="inferred from homology"/>
<sequence>MGTFNGAVIEEFRANGGKVGGMFEGAALLLLTVNGGRPRTVPLGYLADGDRLLVFASNAGGPDDPRWYRDVRADPRVTVERGDGEAVESFEALAVAVEGEERDELYARQSALVPAYADYQRGTRRVIPVVALHRADAERAGALGDHLVKVHADLRRELATARERVAAYLAGRSARAPEPALLQQFRAHCLTTCASLGEHHGKEEGVFPRIERAYPGLAPVLERLRREHVAVAALKRDMVALLDGLTADATETGAAPGDGGAADPVVVGAELDRMVAELEAHFAYEEERIVPYLNAMSLTSH</sequence>
<accession>A0ABW2CQ00</accession>
<dbReference type="Proteomes" id="UP001596380">
    <property type="component" value="Unassembled WGS sequence"/>
</dbReference>
<dbReference type="PANTHER" id="PTHR39428">
    <property type="entry name" value="F420H(2)-DEPENDENT QUINONE REDUCTASE RV1261C"/>
    <property type="match status" value="1"/>
</dbReference>
<dbReference type="SUPFAM" id="SSF50475">
    <property type="entry name" value="FMN-binding split barrel"/>
    <property type="match status" value="1"/>
</dbReference>
<feature type="domain" description="Hemerythrin-like" evidence="3">
    <location>
        <begin position="145"/>
        <end position="293"/>
    </location>
</feature>
<protein>
    <submittedName>
        <fullName evidence="4">Nitroreductase/quinone reductase family protein</fullName>
    </submittedName>
</protein>
<evidence type="ECO:0000259" key="3">
    <source>
        <dbReference type="Pfam" id="PF01814"/>
    </source>
</evidence>
<evidence type="ECO:0000256" key="1">
    <source>
        <dbReference type="ARBA" id="ARBA00008710"/>
    </source>
</evidence>
<dbReference type="NCBIfam" id="TIGR00026">
    <property type="entry name" value="hi_GC_TIGR00026"/>
    <property type="match status" value="1"/>
</dbReference>